<dbReference type="EMBL" id="BPWL01000004">
    <property type="protein sequence ID" value="GJJ09433.1"/>
    <property type="molecule type" value="Genomic_DNA"/>
</dbReference>
<feature type="transmembrane region" description="Helical" evidence="11">
    <location>
        <begin position="114"/>
        <end position="131"/>
    </location>
</feature>
<keyword evidence="3" id="KW-0813">Transport</keyword>
<keyword evidence="7" id="KW-0560">Oxidoreductase</keyword>
<feature type="transmembrane region" description="Helical" evidence="11">
    <location>
        <begin position="28"/>
        <end position="47"/>
    </location>
</feature>
<dbReference type="Gene3D" id="3.40.50.80">
    <property type="entry name" value="Nucleotide-binding domain of ferredoxin-NADP reductase (FNR) module"/>
    <property type="match status" value="1"/>
</dbReference>
<feature type="transmembrane region" description="Helical" evidence="11">
    <location>
        <begin position="143"/>
        <end position="167"/>
    </location>
</feature>
<feature type="transmembrane region" description="Helical" evidence="11">
    <location>
        <begin position="216"/>
        <end position="233"/>
    </location>
</feature>
<feature type="transmembrane region" description="Helical" evidence="11">
    <location>
        <begin position="179"/>
        <end position="196"/>
    </location>
</feature>
<feature type="domain" description="FAD-binding FR-type" evidence="12">
    <location>
        <begin position="225"/>
        <end position="350"/>
    </location>
</feature>
<dbReference type="SFLD" id="SFLDS00052">
    <property type="entry name" value="Ferric_Reductase_Domain"/>
    <property type="match status" value="1"/>
</dbReference>
<dbReference type="SUPFAM" id="SSF52343">
    <property type="entry name" value="Ferredoxin reductase-like, C-terminal NADP-linked domain"/>
    <property type="match status" value="1"/>
</dbReference>
<dbReference type="Pfam" id="PF08022">
    <property type="entry name" value="FAD_binding_8"/>
    <property type="match status" value="1"/>
</dbReference>
<evidence type="ECO:0000256" key="2">
    <source>
        <dbReference type="ARBA" id="ARBA00006278"/>
    </source>
</evidence>
<evidence type="ECO:0000313" key="14">
    <source>
        <dbReference type="Proteomes" id="UP001050691"/>
    </source>
</evidence>
<evidence type="ECO:0000313" key="13">
    <source>
        <dbReference type="EMBL" id="GJJ09433.1"/>
    </source>
</evidence>
<dbReference type="InterPro" id="IPR013121">
    <property type="entry name" value="Fe_red_NAD-bd_6"/>
</dbReference>
<dbReference type="CDD" id="cd06186">
    <property type="entry name" value="NOX_Duox_like_FAD_NADP"/>
    <property type="match status" value="1"/>
</dbReference>
<evidence type="ECO:0000256" key="9">
    <source>
        <dbReference type="ARBA" id="ARBA00023136"/>
    </source>
</evidence>
<dbReference type="Proteomes" id="UP001050691">
    <property type="component" value="Unassembled WGS sequence"/>
</dbReference>
<evidence type="ECO:0000256" key="11">
    <source>
        <dbReference type="SAM" id="Phobius"/>
    </source>
</evidence>
<comment type="subcellular location">
    <subcellularLocation>
        <location evidence="1">Membrane</location>
        <topology evidence="1">Multi-pass membrane protein</topology>
    </subcellularLocation>
</comment>
<dbReference type="InterPro" id="IPR013130">
    <property type="entry name" value="Fe3_Rdtase_TM_dom"/>
</dbReference>
<accession>A0AAV5A9V1</accession>
<keyword evidence="10" id="KW-0325">Glycoprotein</keyword>
<keyword evidence="5" id="KW-0249">Electron transport</keyword>
<dbReference type="GO" id="GO:0015677">
    <property type="term" value="P:copper ion import"/>
    <property type="evidence" value="ECO:0007669"/>
    <property type="project" value="TreeGrafter"/>
</dbReference>
<proteinExistence type="inferred from homology"/>
<dbReference type="GO" id="GO:0000293">
    <property type="term" value="F:ferric-chelate reductase activity"/>
    <property type="evidence" value="ECO:0007669"/>
    <property type="project" value="UniProtKB-ARBA"/>
</dbReference>
<gene>
    <name evidence="13" type="ORF">Clacol_003655</name>
</gene>
<evidence type="ECO:0000256" key="6">
    <source>
        <dbReference type="ARBA" id="ARBA00022989"/>
    </source>
</evidence>
<dbReference type="InterPro" id="IPR039261">
    <property type="entry name" value="FNR_nucleotide-bd"/>
</dbReference>
<protein>
    <recommendedName>
        <fullName evidence="12">FAD-binding FR-type domain-containing protein</fullName>
    </recommendedName>
</protein>
<evidence type="ECO:0000256" key="7">
    <source>
        <dbReference type="ARBA" id="ARBA00023002"/>
    </source>
</evidence>
<dbReference type="GO" id="GO:0005886">
    <property type="term" value="C:plasma membrane"/>
    <property type="evidence" value="ECO:0007669"/>
    <property type="project" value="TreeGrafter"/>
</dbReference>
<dbReference type="InterPro" id="IPR051410">
    <property type="entry name" value="Ferric/Cupric_Reductase"/>
</dbReference>
<evidence type="ECO:0000256" key="3">
    <source>
        <dbReference type="ARBA" id="ARBA00022448"/>
    </source>
</evidence>
<evidence type="ECO:0000256" key="5">
    <source>
        <dbReference type="ARBA" id="ARBA00022982"/>
    </source>
</evidence>
<dbReference type="GO" id="GO:0006879">
    <property type="term" value="P:intracellular iron ion homeostasis"/>
    <property type="evidence" value="ECO:0007669"/>
    <property type="project" value="TreeGrafter"/>
</dbReference>
<keyword evidence="14" id="KW-1185">Reference proteome</keyword>
<dbReference type="AlphaFoldDB" id="A0AAV5A9V1"/>
<dbReference type="InterPro" id="IPR013112">
    <property type="entry name" value="FAD-bd_8"/>
</dbReference>
<keyword evidence="6 11" id="KW-1133">Transmembrane helix</keyword>
<reference evidence="13" key="1">
    <citation type="submission" date="2021-10" db="EMBL/GenBank/DDBJ databases">
        <title>De novo Genome Assembly of Clathrus columnatus (Basidiomycota, Fungi) Using Illumina and Nanopore Sequence Data.</title>
        <authorList>
            <person name="Ogiso-Tanaka E."/>
            <person name="Itagaki H."/>
            <person name="Hosoya T."/>
            <person name="Hosaka K."/>
        </authorList>
    </citation>
    <scope>NUCLEOTIDE SEQUENCE</scope>
    <source>
        <strain evidence="13">MO-923</strain>
    </source>
</reference>
<keyword evidence="4 11" id="KW-0812">Transmembrane</keyword>
<dbReference type="GO" id="GO:0006826">
    <property type="term" value="P:iron ion transport"/>
    <property type="evidence" value="ECO:0007669"/>
    <property type="project" value="TreeGrafter"/>
</dbReference>
<comment type="caution">
    <text evidence="13">The sequence shown here is derived from an EMBL/GenBank/DDBJ whole genome shotgun (WGS) entry which is preliminary data.</text>
</comment>
<evidence type="ECO:0000256" key="10">
    <source>
        <dbReference type="ARBA" id="ARBA00023180"/>
    </source>
</evidence>
<dbReference type="PANTHER" id="PTHR32361">
    <property type="entry name" value="FERRIC/CUPRIC REDUCTASE TRANSMEMBRANE COMPONENT"/>
    <property type="match status" value="1"/>
</dbReference>
<evidence type="ECO:0000256" key="1">
    <source>
        <dbReference type="ARBA" id="ARBA00004141"/>
    </source>
</evidence>
<evidence type="ECO:0000256" key="4">
    <source>
        <dbReference type="ARBA" id="ARBA00022692"/>
    </source>
</evidence>
<evidence type="ECO:0000259" key="12">
    <source>
        <dbReference type="PROSITE" id="PS51384"/>
    </source>
</evidence>
<dbReference type="PANTHER" id="PTHR32361:SF9">
    <property type="entry name" value="FERRIC REDUCTASE TRANSMEMBRANE COMPONENT 3-RELATED"/>
    <property type="match status" value="1"/>
</dbReference>
<sequence length="526" mass="57529">MSNPGTPFVDPNFYIYELIDPPYQIKFTIVWTVVTALCILIAAPKLFKTWQNGRLWQTWAIRENVHGVDYKPLESPERIIPRTVKKSCFSRPASVILKYGLFTVPYLNLNLGQALLLAAYLATTLVCILYKSPILLSPNRAGFIALAQLPFIFLFAAKNSLLSVLLGRGYEKLNFLHRWAGRILFLSITIHGGLWINNDRTAGTPIIGSAKETLGVAAYGLLGTILITSFPIVRKHAYQMFTVVQIKEAVLVPVDNQMTLIHIQNCDGGWIAGQHLRLRVFFSGRMYESHPLTIANAPAPISCTTSGEIILGARVSGDWTYALNEAARLAEKDLRVNVMLDGPYGGSSIDLGDYENALLVAGGSGITFTLGLLDDIVGRVVNMKRKAGEKTKRIDFAWCIKSYGSISWFAPMLADIALKAQDSSISLRINIFVTCLCNPEAVPVIPNCEVIVEKPQLSKLLDAFLNRSTDLETGKLSQTNLGGLAVAVSGPKSLTAEAQNAIAGLSASRTRTSVGDIALHTEDFSL</sequence>
<dbReference type="InterPro" id="IPR017927">
    <property type="entry name" value="FAD-bd_FR_type"/>
</dbReference>
<dbReference type="PROSITE" id="PS51384">
    <property type="entry name" value="FAD_FR"/>
    <property type="match status" value="1"/>
</dbReference>
<keyword evidence="9 11" id="KW-0472">Membrane</keyword>
<name>A0AAV5A9V1_9AGAM</name>
<organism evidence="13 14">
    <name type="scientific">Clathrus columnatus</name>
    <dbReference type="NCBI Taxonomy" id="1419009"/>
    <lineage>
        <taxon>Eukaryota</taxon>
        <taxon>Fungi</taxon>
        <taxon>Dikarya</taxon>
        <taxon>Basidiomycota</taxon>
        <taxon>Agaricomycotina</taxon>
        <taxon>Agaricomycetes</taxon>
        <taxon>Phallomycetidae</taxon>
        <taxon>Phallales</taxon>
        <taxon>Clathraceae</taxon>
        <taxon>Clathrus</taxon>
    </lineage>
</organism>
<keyword evidence="8" id="KW-0406">Ion transport</keyword>
<dbReference type="Pfam" id="PF08030">
    <property type="entry name" value="NAD_binding_6"/>
    <property type="match status" value="1"/>
</dbReference>
<evidence type="ECO:0000256" key="8">
    <source>
        <dbReference type="ARBA" id="ARBA00023065"/>
    </source>
</evidence>
<dbReference type="Pfam" id="PF01794">
    <property type="entry name" value="Ferric_reduct"/>
    <property type="match status" value="1"/>
</dbReference>
<comment type="similarity">
    <text evidence="2">Belongs to the ferric reductase (FRE) family.</text>
</comment>